<dbReference type="InParanoid" id="A0A554MUS7"/>
<feature type="region of interest" description="Disordered" evidence="1">
    <location>
        <begin position="207"/>
        <end position="237"/>
    </location>
</feature>
<name>A0A554MUS7_9EURY</name>
<dbReference type="InterPro" id="IPR038081">
    <property type="entry name" value="CalX-like_sf"/>
</dbReference>
<feature type="compositionally biased region" description="Low complexity" evidence="1">
    <location>
        <begin position="225"/>
        <end position="237"/>
    </location>
</feature>
<feature type="non-terminal residue" evidence="2">
    <location>
        <position position="595"/>
    </location>
</feature>
<reference evidence="2 3" key="1">
    <citation type="submission" date="2018-06" db="EMBL/GenBank/DDBJ databases">
        <title>Natronomonas sp. F16-60 a new haloarchaeon isolated from a solar saltern of Isla Cristina, Huelva, Spain.</title>
        <authorList>
            <person name="Duran-Viseras A."/>
            <person name="Sanchez-Porro C."/>
            <person name="Ventosa A."/>
        </authorList>
    </citation>
    <scope>NUCLEOTIDE SEQUENCE [LARGE SCALE GENOMIC DNA]</scope>
    <source>
        <strain evidence="2 3">F16-60</strain>
    </source>
</reference>
<dbReference type="SUPFAM" id="SSF141072">
    <property type="entry name" value="CalX-like"/>
    <property type="match status" value="1"/>
</dbReference>
<keyword evidence="3" id="KW-1185">Reference proteome</keyword>
<evidence type="ECO:0000313" key="2">
    <source>
        <dbReference type="EMBL" id="TSD08859.1"/>
    </source>
</evidence>
<dbReference type="EMBL" id="QMDX01000023">
    <property type="protein sequence ID" value="TSD08859.1"/>
    <property type="molecule type" value="Genomic_DNA"/>
</dbReference>
<evidence type="ECO:0000313" key="3">
    <source>
        <dbReference type="Proteomes" id="UP000319894"/>
    </source>
</evidence>
<dbReference type="NCBIfam" id="TIGR04207">
    <property type="entry name" value="halo_sig_pep"/>
    <property type="match status" value="1"/>
</dbReference>
<organism evidence="2 3">
    <name type="scientific">Haloglomus irregulare</name>
    <dbReference type="NCBI Taxonomy" id="2234134"/>
    <lineage>
        <taxon>Archaea</taxon>
        <taxon>Methanobacteriati</taxon>
        <taxon>Methanobacteriota</taxon>
        <taxon>Stenosarchaea group</taxon>
        <taxon>Halobacteria</taxon>
        <taxon>Halobacteriales</taxon>
        <taxon>Natronomonadaceae</taxon>
        <taxon>Haloglomus</taxon>
    </lineage>
</organism>
<dbReference type="AlphaFoldDB" id="A0A554MUS7"/>
<accession>A0A554MUS7</accession>
<dbReference type="OrthoDB" id="242828at2157"/>
<dbReference type="Proteomes" id="UP000319894">
    <property type="component" value="Unassembled WGS sequence"/>
</dbReference>
<proteinExistence type="predicted"/>
<sequence>MTAPRDKRRSLFLTVLMIMSVFAGTVAITEPAAARVSVIDNGQASDVQAGDSSATQIVSFDINTDAASTTETIVLDIGSASSVPTSISTNDTSDVTVEGAASATDVRQPDSDTIEIDIGSTGGSQTNATVTVTLTHDTSSISTTTAILEYTASLQRDPSVSTETGGFAIVTERLVRPGGTLFQGEDDFIITDGAGTQLNVAVFERSSGDNEGVPLQDPIPRDQPTGSYDDSATTGTGTSLTVQTARVSSLDINNENGDDVSDGIVSNSNDELTVVAEYNFQVSEALEVTVEDESGLDVTGQALATRSSATNDTADVASFVIDLSQLESGEEYTVTVAGSDDLDFGAAEQSATFEVSAQDDAILELDQDTAVQGENVRFDIQGADEGDVHPVRIDANDLRDGGTAAAVFRDVGDTADTGTFNGDPVALVEIDDGEGVGQIETAELDDTGVDVTLFSPADIDLDADEDIGDLTDSDFDTGVEADEQTLEVTEGQITLDNPTGSYVIGSEVDINGTTSPGVEEVVIYARDEGNYIRVTDITVDGDDTFEAEEFNLVQDSDNPDALNLPGTYRIATLDADSGALDTDGDGVADNFVDSQ</sequence>
<dbReference type="InterPro" id="IPR026452">
    <property type="entry name" value="Surf_glycop_sig_pep"/>
</dbReference>
<evidence type="ECO:0000256" key="1">
    <source>
        <dbReference type="SAM" id="MobiDB-lite"/>
    </source>
</evidence>
<comment type="caution">
    <text evidence="2">The sequence shown here is derived from an EMBL/GenBank/DDBJ whole genome shotgun (WGS) entry which is preliminary data.</text>
</comment>
<gene>
    <name evidence="2" type="ORF">DP107_17930</name>
</gene>
<protein>
    <submittedName>
        <fullName evidence="2">Uncharacterized protein</fullName>
    </submittedName>
</protein>